<protein>
    <submittedName>
        <fullName evidence="3">Isochorismatase</fullName>
    </submittedName>
</protein>
<dbReference type="Pfam" id="PF00857">
    <property type="entry name" value="Isochorismatase"/>
    <property type="match status" value="1"/>
</dbReference>
<dbReference type="Proteomes" id="UP000465609">
    <property type="component" value="Chromosome"/>
</dbReference>
<dbReference type="InterPro" id="IPR050272">
    <property type="entry name" value="Isochorismatase-like_hydrls"/>
</dbReference>
<dbReference type="PANTHER" id="PTHR43540:SF6">
    <property type="entry name" value="ISOCHORISMATASE-LIKE DOMAIN-CONTAINING PROTEIN"/>
    <property type="match status" value="1"/>
</dbReference>
<gene>
    <name evidence="3" type="ORF">MAUB_11550</name>
</gene>
<dbReference type="SUPFAM" id="SSF52499">
    <property type="entry name" value="Isochorismatase-like hydrolases"/>
    <property type="match status" value="1"/>
</dbReference>
<sequence length="217" mass="23637">MPKQPLIVGNPVLVVVDMQESGDMPAELVGIAHMAGYDGRIARAQRLIAAARAARIPIVFFQEVHRANGIDFGRELDGAEGEHCVDGRPGTPLHPALRPDFAGPNHEFHIVKRRYSGFIGTDFEIVLSGLKASTLILIGGLTDVCVHYTFADAHQRDFYVRVVTDCVGGSSQYRHDAALDAMEYLQSGAMRTTDEIVAAFSEMFTELSEPALEGVAR</sequence>
<evidence type="ECO:0000313" key="3">
    <source>
        <dbReference type="EMBL" id="BBX83282.1"/>
    </source>
</evidence>
<dbReference type="InterPro" id="IPR000868">
    <property type="entry name" value="Isochorismatase-like_dom"/>
</dbReference>
<keyword evidence="1" id="KW-0378">Hydrolase</keyword>
<evidence type="ECO:0000259" key="2">
    <source>
        <dbReference type="Pfam" id="PF00857"/>
    </source>
</evidence>
<evidence type="ECO:0000256" key="1">
    <source>
        <dbReference type="ARBA" id="ARBA00022801"/>
    </source>
</evidence>
<dbReference type="Gene3D" id="3.40.50.850">
    <property type="entry name" value="Isochorismatase-like"/>
    <property type="match status" value="1"/>
</dbReference>
<dbReference type="RefSeq" id="WP_138231221.1">
    <property type="nucleotide sequence ID" value="NZ_AP022577.1"/>
</dbReference>
<name>A0ABN5YNE5_9MYCO</name>
<dbReference type="InterPro" id="IPR036380">
    <property type="entry name" value="Isochorismatase-like_sf"/>
</dbReference>
<feature type="domain" description="Isochorismatase-like" evidence="2">
    <location>
        <begin position="12"/>
        <end position="190"/>
    </location>
</feature>
<accession>A0ABN5YNE5</accession>
<evidence type="ECO:0000313" key="4">
    <source>
        <dbReference type="Proteomes" id="UP000465609"/>
    </source>
</evidence>
<dbReference type="CDD" id="cd00431">
    <property type="entry name" value="cysteine_hydrolases"/>
    <property type="match status" value="1"/>
</dbReference>
<keyword evidence="4" id="KW-1185">Reference proteome</keyword>
<organism evidence="3 4">
    <name type="scientific">Mycolicibacterium aubagnense</name>
    <dbReference type="NCBI Taxonomy" id="319707"/>
    <lineage>
        <taxon>Bacteria</taxon>
        <taxon>Bacillati</taxon>
        <taxon>Actinomycetota</taxon>
        <taxon>Actinomycetes</taxon>
        <taxon>Mycobacteriales</taxon>
        <taxon>Mycobacteriaceae</taxon>
        <taxon>Mycolicibacterium</taxon>
    </lineage>
</organism>
<dbReference type="EMBL" id="AP022577">
    <property type="protein sequence ID" value="BBX83282.1"/>
    <property type="molecule type" value="Genomic_DNA"/>
</dbReference>
<dbReference type="PANTHER" id="PTHR43540">
    <property type="entry name" value="PEROXYUREIDOACRYLATE/UREIDOACRYLATE AMIDOHYDROLASE-RELATED"/>
    <property type="match status" value="1"/>
</dbReference>
<reference evidence="3 4" key="1">
    <citation type="journal article" date="2019" name="Emerg. Microbes Infect.">
        <title>Comprehensive subspecies identification of 175 nontuberculous mycobacteria species based on 7547 genomic profiles.</title>
        <authorList>
            <person name="Matsumoto Y."/>
            <person name="Kinjo T."/>
            <person name="Motooka D."/>
            <person name="Nabeya D."/>
            <person name="Jung N."/>
            <person name="Uechi K."/>
            <person name="Horii T."/>
            <person name="Iida T."/>
            <person name="Fujita J."/>
            <person name="Nakamura S."/>
        </authorList>
    </citation>
    <scope>NUCLEOTIDE SEQUENCE [LARGE SCALE GENOMIC DNA]</scope>
    <source>
        <strain evidence="3 4">JCM 15296</strain>
    </source>
</reference>
<proteinExistence type="predicted"/>